<dbReference type="EMBL" id="JAEKNQ010000012">
    <property type="protein sequence ID" value="MBJ7601980.1"/>
    <property type="molecule type" value="Genomic_DNA"/>
</dbReference>
<evidence type="ECO:0000313" key="2">
    <source>
        <dbReference type="EMBL" id="MBJ7601980.1"/>
    </source>
</evidence>
<dbReference type="Pfam" id="PF20058">
    <property type="entry name" value="DUF6457"/>
    <property type="match status" value="1"/>
</dbReference>
<accession>A0A934KH27</accession>
<comment type="caution">
    <text evidence="2">The sequence shown here is derived from an EMBL/GenBank/DDBJ whole genome shotgun (WGS) entry which is preliminary data.</text>
</comment>
<dbReference type="InterPro" id="IPR045598">
    <property type="entry name" value="DUF6457"/>
</dbReference>
<name>A0A934KH27_9BACT</name>
<evidence type="ECO:0000313" key="3">
    <source>
        <dbReference type="Proteomes" id="UP000620075"/>
    </source>
</evidence>
<dbReference type="RefSeq" id="WP_338176367.1">
    <property type="nucleotide sequence ID" value="NZ_JAEKNQ010000012.1"/>
</dbReference>
<feature type="domain" description="DUF6457" evidence="1">
    <location>
        <begin position="12"/>
        <end position="86"/>
    </location>
</feature>
<dbReference type="Proteomes" id="UP000620075">
    <property type="component" value="Unassembled WGS sequence"/>
</dbReference>
<proteinExistence type="predicted"/>
<evidence type="ECO:0000259" key="1">
    <source>
        <dbReference type="Pfam" id="PF20058"/>
    </source>
</evidence>
<reference evidence="2 3" key="1">
    <citation type="submission" date="2020-10" db="EMBL/GenBank/DDBJ databases">
        <title>Ca. Dormibacterota MAGs.</title>
        <authorList>
            <person name="Montgomery K."/>
        </authorList>
    </citation>
    <scope>NUCLEOTIDE SEQUENCE [LARGE SCALE GENOMIC DNA]</scope>
    <source>
        <strain evidence="2">SC8811_S16_3</strain>
    </source>
</reference>
<organism evidence="2 3">
    <name type="scientific">Candidatus Dormiibacter inghamiae</name>
    <dbReference type="NCBI Taxonomy" id="3127013"/>
    <lineage>
        <taxon>Bacteria</taxon>
        <taxon>Bacillati</taxon>
        <taxon>Candidatus Dormiibacterota</taxon>
        <taxon>Candidatus Dormibacteria</taxon>
        <taxon>Candidatus Dormibacterales</taxon>
        <taxon>Candidatus Dormibacteraceae</taxon>
        <taxon>Candidatus Dormiibacter</taxon>
    </lineage>
</organism>
<sequence>MNPVLDDVSDRLAAAAERHGGKLPAPRLTPDEARELLELARVVAHSSERRFAPLATYLAGCVAGRLASTDEAAAFIREVREELESEQPETV</sequence>
<dbReference type="AlphaFoldDB" id="A0A934KH27"/>
<gene>
    <name evidence="2" type="ORF">JF888_02075</name>
</gene>
<protein>
    <submittedName>
        <fullName evidence="2">Molybdopterin-guanine dinucleotide biosynthesis protein MobA</fullName>
    </submittedName>
</protein>